<dbReference type="EC" id="1.13.11.52" evidence="5"/>
<dbReference type="GO" id="GO:0034354">
    <property type="term" value="P:'de novo' NAD+ biosynthetic process from L-tryptophan"/>
    <property type="evidence" value="ECO:0007669"/>
    <property type="project" value="TreeGrafter"/>
</dbReference>
<reference evidence="7" key="1">
    <citation type="journal article" date="2017" name="Genome Biol.">
        <title>Comparative genomics reveals high biological diversity and specific adaptations in the industrially and medically important fungal genus Aspergillus.</title>
        <authorList>
            <person name="de Vries R.P."/>
            <person name="Riley R."/>
            <person name="Wiebenga A."/>
            <person name="Aguilar-Osorio G."/>
            <person name="Amillis S."/>
            <person name="Uchima C.A."/>
            <person name="Anderluh G."/>
            <person name="Asadollahi M."/>
            <person name="Askin M."/>
            <person name="Barry K."/>
            <person name="Battaglia E."/>
            <person name="Bayram O."/>
            <person name="Benocci T."/>
            <person name="Braus-Stromeyer S.A."/>
            <person name="Caldana C."/>
            <person name="Canovas D."/>
            <person name="Cerqueira G.C."/>
            <person name="Chen F."/>
            <person name="Chen W."/>
            <person name="Choi C."/>
            <person name="Clum A."/>
            <person name="Dos Santos R.A."/>
            <person name="Damasio A.R."/>
            <person name="Diallinas G."/>
            <person name="Emri T."/>
            <person name="Fekete E."/>
            <person name="Flipphi M."/>
            <person name="Freyberg S."/>
            <person name="Gallo A."/>
            <person name="Gournas C."/>
            <person name="Habgood R."/>
            <person name="Hainaut M."/>
            <person name="Harispe M.L."/>
            <person name="Henrissat B."/>
            <person name="Hilden K.S."/>
            <person name="Hope R."/>
            <person name="Hossain A."/>
            <person name="Karabika E."/>
            <person name="Karaffa L."/>
            <person name="Karanyi Z."/>
            <person name="Krasevec N."/>
            <person name="Kuo A."/>
            <person name="Kusch H."/>
            <person name="LaButti K."/>
            <person name="Lagendijk E.L."/>
            <person name="Lapidus A."/>
            <person name="Levasseur A."/>
            <person name="Lindquist E."/>
            <person name="Lipzen A."/>
            <person name="Logrieco A.F."/>
            <person name="MacCabe A."/>
            <person name="Maekelae M.R."/>
            <person name="Malavazi I."/>
            <person name="Melin P."/>
            <person name="Meyer V."/>
            <person name="Mielnichuk N."/>
            <person name="Miskei M."/>
            <person name="Molnar A.P."/>
            <person name="Mule G."/>
            <person name="Ngan C.Y."/>
            <person name="Orejas M."/>
            <person name="Orosz E."/>
            <person name="Ouedraogo J.P."/>
            <person name="Overkamp K.M."/>
            <person name="Park H.-S."/>
            <person name="Perrone G."/>
            <person name="Piumi F."/>
            <person name="Punt P.J."/>
            <person name="Ram A.F."/>
            <person name="Ramon A."/>
            <person name="Rauscher S."/>
            <person name="Record E."/>
            <person name="Riano-Pachon D.M."/>
            <person name="Robert V."/>
            <person name="Roehrig J."/>
            <person name="Ruller R."/>
            <person name="Salamov A."/>
            <person name="Salih N.S."/>
            <person name="Samson R.A."/>
            <person name="Sandor E."/>
            <person name="Sanguinetti M."/>
            <person name="Schuetze T."/>
            <person name="Sepcic K."/>
            <person name="Shelest E."/>
            <person name="Sherlock G."/>
            <person name="Sophianopoulou V."/>
            <person name="Squina F.M."/>
            <person name="Sun H."/>
            <person name="Susca A."/>
            <person name="Todd R.B."/>
            <person name="Tsang A."/>
            <person name="Unkles S.E."/>
            <person name="van de Wiele N."/>
            <person name="van Rossen-Uffink D."/>
            <person name="Oliveira J.V."/>
            <person name="Vesth T.C."/>
            <person name="Visser J."/>
            <person name="Yu J.-H."/>
            <person name="Zhou M."/>
            <person name="Andersen M.R."/>
            <person name="Archer D.B."/>
            <person name="Baker S.E."/>
            <person name="Benoit I."/>
            <person name="Brakhage A.A."/>
            <person name="Braus G.H."/>
            <person name="Fischer R."/>
            <person name="Frisvad J.C."/>
            <person name="Goldman G.H."/>
            <person name="Houbraken J."/>
            <person name="Oakley B."/>
            <person name="Pocsi I."/>
            <person name="Scazzocchio C."/>
            <person name="Seiboth B."/>
            <person name="vanKuyk P.A."/>
            <person name="Wortman J."/>
            <person name="Dyer P.S."/>
            <person name="Grigoriev I.V."/>
        </authorList>
    </citation>
    <scope>NUCLEOTIDE SEQUENCE [LARGE SCALE GENOMIC DNA]</scope>
    <source>
        <strain evidence="7">DTO 134E9</strain>
    </source>
</reference>
<evidence type="ECO:0000313" key="7">
    <source>
        <dbReference type="Proteomes" id="UP000184383"/>
    </source>
</evidence>
<evidence type="ECO:0000256" key="1">
    <source>
        <dbReference type="ARBA" id="ARBA00007119"/>
    </source>
</evidence>
<feature type="binding site" description="proximal binding residue" evidence="4">
    <location>
        <position position="308"/>
    </location>
    <ligand>
        <name>heme b</name>
        <dbReference type="ChEBI" id="CHEBI:60344"/>
    </ligand>
    <ligandPart>
        <name>Fe</name>
        <dbReference type="ChEBI" id="CHEBI:18248"/>
    </ligandPart>
</feature>
<organism evidence="6 7">
    <name type="scientific">Aspergillus wentii DTO 134E9</name>
    <dbReference type="NCBI Taxonomy" id="1073089"/>
    <lineage>
        <taxon>Eukaryota</taxon>
        <taxon>Fungi</taxon>
        <taxon>Dikarya</taxon>
        <taxon>Ascomycota</taxon>
        <taxon>Pezizomycotina</taxon>
        <taxon>Eurotiomycetes</taxon>
        <taxon>Eurotiomycetidae</taxon>
        <taxon>Eurotiales</taxon>
        <taxon>Aspergillaceae</taxon>
        <taxon>Aspergillus</taxon>
        <taxon>Aspergillus subgen. Cremei</taxon>
    </lineage>
</organism>
<dbReference type="SUPFAM" id="SSF140959">
    <property type="entry name" value="Indolic compounds 2,3-dioxygenase-like"/>
    <property type="match status" value="1"/>
</dbReference>
<evidence type="ECO:0000256" key="4">
    <source>
        <dbReference type="PIRSR" id="PIRSR600898-1"/>
    </source>
</evidence>
<keyword evidence="3 4" id="KW-0408">Iron</keyword>
<keyword evidence="2 4" id="KW-0479">Metal-binding</keyword>
<dbReference type="InterPro" id="IPR037217">
    <property type="entry name" value="Trp/Indoleamine_2_3_dOase-like"/>
</dbReference>
<accession>A0A1L9RKA3</accession>
<dbReference type="GO" id="GO:0019441">
    <property type="term" value="P:L-tryptophan catabolic process to kynurenine"/>
    <property type="evidence" value="ECO:0007669"/>
    <property type="project" value="UniProtKB-UniRule"/>
</dbReference>
<dbReference type="Gene3D" id="1.20.58.480">
    <property type="match status" value="1"/>
</dbReference>
<sequence>MLSLARRDCETLGHVWIFPEGNLRLRTGNDFKDGPGRLSYLQCEYESVAQILTNVTKENSYAAKLPYQTSHPLVCVSEYLQINPWATISAFCLWNISFKPGLTGNLANVDPDDISTVTSFTDTQDEEWFFVIPAAIESQGGKSIPIMLKAIDAARAGDDEKVQVFLSAMGACISHITEPLARMYDYCTPSALYHMLRPFLSGSRNMAAAGLPDGVFYPSDESGMFTVVEVMRKAHCYSCLISSSGLSILSLVQREMRKYVPGPHRAFLELMTDISNIREYAMRRTASPEVKFSYNRAVSKLSTLRDRHLAMVSRYIIIPASNKCHMHRTDVNEWLKGTGGTNMMQFLSRTRNTTKKGMLLL</sequence>
<dbReference type="GO" id="GO:0033754">
    <property type="term" value="F:indoleamine 2,3-dioxygenase activity"/>
    <property type="evidence" value="ECO:0007669"/>
    <property type="project" value="UniProtKB-EC"/>
</dbReference>
<evidence type="ECO:0000256" key="2">
    <source>
        <dbReference type="ARBA" id="ARBA00022723"/>
    </source>
</evidence>
<comment type="function">
    <text evidence="5">Produces N-formyl-kynurenine through the oxidation of tryptophan.</text>
</comment>
<dbReference type="GO" id="GO:0005737">
    <property type="term" value="C:cytoplasm"/>
    <property type="evidence" value="ECO:0007669"/>
    <property type="project" value="TreeGrafter"/>
</dbReference>
<dbReference type="InterPro" id="IPR000898">
    <property type="entry name" value="Indolamine_dOase"/>
</dbReference>
<evidence type="ECO:0000256" key="5">
    <source>
        <dbReference type="RuleBase" id="RU369119"/>
    </source>
</evidence>
<dbReference type="EMBL" id="KV878212">
    <property type="protein sequence ID" value="OJJ35360.1"/>
    <property type="molecule type" value="Genomic_DNA"/>
</dbReference>
<dbReference type="PANTHER" id="PTHR28657">
    <property type="entry name" value="INDOLEAMINE 2,3-DIOXYGENASE"/>
    <property type="match status" value="1"/>
</dbReference>
<evidence type="ECO:0000313" key="6">
    <source>
        <dbReference type="EMBL" id="OJJ35360.1"/>
    </source>
</evidence>
<dbReference type="GeneID" id="63746751"/>
<keyword evidence="5" id="KW-0560">Oxidoreductase</keyword>
<dbReference type="PANTHER" id="PTHR28657:SF10">
    <property type="entry name" value="INDOLEAMINE 2,3-DIOXYGENASE"/>
    <property type="match status" value="1"/>
</dbReference>
<comment type="similarity">
    <text evidence="1 5">Belongs to the indoleamine 2,3-dioxygenase family.</text>
</comment>
<comment type="catalytic activity">
    <reaction evidence="5">
        <text>L-tryptophan + O2 = N-formyl-L-kynurenine</text>
        <dbReference type="Rhea" id="RHEA:24536"/>
        <dbReference type="ChEBI" id="CHEBI:15379"/>
        <dbReference type="ChEBI" id="CHEBI:57912"/>
        <dbReference type="ChEBI" id="CHEBI:58629"/>
    </reaction>
</comment>
<proteinExistence type="inferred from homology"/>
<name>A0A1L9RKA3_ASPWE</name>
<keyword evidence="5" id="KW-0223">Dioxygenase</keyword>
<evidence type="ECO:0000256" key="3">
    <source>
        <dbReference type="ARBA" id="ARBA00023004"/>
    </source>
</evidence>
<gene>
    <name evidence="6" type="ORF">ASPWEDRAFT_172172</name>
</gene>
<dbReference type="GO" id="GO:0046872">
    <property type="term" value="F:metal ion binding"/>
    <property type="evidence" value="ECO:0007669"/>
    <property type="project" value="UniProtKB-UniRule"/>
</dbReference>
<dbReference type="Proteomes" id="UP000184383">
    <property type="component" value="Unassembled WGS sequence"/>
</dbReference>
<dbReference type="Pfam" id="PF01231">
    <property type="entry name" value="IDO"/>
    <property type="match status" value="1"/>
</dbReference>
<keyword evidence="7" id="KW-1185">Reference proteome</keyword>
<dbReference type="GO" id="GO:0020037">
    <property type="term" value="F:heme binding"/>
    <property type="evidence" value="ECO:0007669"/>
    <property type="project" value="UniProtKB-UniRule"/>
</dbReference>
<dbReference type="AlphaFoldDB" id="A0A1L9RKA3"/>
<dbReference type="RefSeq" id="XP_040689036.1">
    <property type="nucleotide sequence ID" value="XM_040830903.1"/>
</dbReference>
<protein>
    <recommendedName>
        <fullName evidence="5">Indoleamine 2,3-dioxygenase</fullName>
        <ecNumber evidence="5">1.13.11.52</ecNumber>
    </recommendedName>
</protein>
<keyword evidence="4 5" id="KW-0349">Heme</keyword>
<dbReference type="OrthoDB" id="540174at2759"/>
<dbReference type="STRING" id="1073089.A0A1L9RKA3"/>
<dbReference type="VEuPathDB" id="FungiDB:ASPWEDRAFT_172172"/>